<dbReference type="SUPFAM" id="SSF101941">
    <property type="entry name" value="NAC domain"/>
    <property type="match status" value="1"/>
</dbReference>
<dbReference type="AlphaFoldDB" id="A0A835IGY9"/>
<reference evidence="1 2" key="1">
    <citation type="submission" date="2020-10" db="EMBL/GenBank/DDBJ databases">
        <title>The Coptis chinensis genome and diversification of protoberbering-type alkaloids.</title>
        <authorList>
            <person name="Wang B."/>
            <person name="Shu S."/>
            <person name="Song C."/>
            <person name="Liu Y."/>
        </authorList>
    </citation>
    <scope>NUCLEOTIDE SEQUENCE [LARGE SCALE GENOMIC DNA]</scope>
    <source>
        <strain evidence="1">HL-2020</strain>
        <tissue evidence="1">Leaf</tissue>
    </source>
</reference>
<accession>A0A835IGY9</accession>
<dbReference type="GO" id="GO:0006355">
    <property type="term" value="P:regulation of DNA-templated transcription"/>
    <property type="evidence" value="ECO:0007669"/>
    <property type="project" value="InterPro"/>
</dbReference>
<proteinExistence type="predicted"/>
<evidence type="ECO:0000313" key="2">
    <source>
        <dbReference type="Proteomes" id="UP000631114"/>
    </source>
</evidence>
<comment type="caution">
    <text evidence="1">The sequence shown here is derived from an EMBL/GenBank/DDBJ whole genome shotgun (WGS) entry which is preliminary data.</text>
</comment>
<gene>
    <name evidence="1" type="ORF">IFM89_032669</name>
</gene>
<dbReference type="Proteomes" id="UP000631114">
    <property type="component" value="Unassembled WGS sequence"/>
</dbReference>
<dbReference type="InterPro" id="IPR036093">
    <property type="entry name" value="NAC_dom_sf"/>
</dbReference>
<keyword evidence="2" id="KW-1185">Reference proteome</keyword>
<name>A0A835IGY9_9MAGN</name>
<dbReference type="OrthoDB" id="1429682at2759"/>
<evidence type="ECO:0000313" key="1">
    <source>
        <dbReference type="EMBL" id="KAF9616819.1"/>
    </source>
</evidence>
<sequence length="122" mass="14210">MLVDYYLRNKIMDELIDYCLIEEVHNVYAIHSQDLAGISQVQYFFTSHPFELQSTDVKGRWIAGVKEDIVFKDVKVVVLFQRIPSHPLELQSTDVKGRWIAGVKEDIVFKDVKVVVLFQRIP</sequence>
<dbReference type="EMBL" id="JADFTS010000003">
    <property type="protein sequence ID" value="KAF9616819.1"/>
    <property type="molecule type" value="Genomic_DNA"/>
</dbReference>
<protein>
    <submittedName>
        <fullName evidence="1">Uncharacterized protein</fullName>
    </submittedName>
</protein>
<organism evidence="1 2">
    <name type="scientific">Coptis chinensis</name>
    <dbReference type="NCBI Taxonomy" id="261450"/>
    <lineage>
        <taxon>Eukaryota</taxon>
        <taxon>Viridiplantae</taxon>
        <taxon>Streptophyta</taxon>
        <taxon>Embryophyta</taxon>
        <taxon>Tracheophyta</taxon>
        <taxon>Spermatophyta</taxon>
        <taxon>Magnoliopsida</taxon>
        <taxon>Ranunculales</taxon>
        <taxon>Ranunculaceae</taxon>
        <taxon>Coptidoideae</taxon>
        <taxon>Coptis</taxon>
    </lineage>
</organism>
<feature type="non-terminal residue" evidence="1">
    <location>
        <position position="1"/>
    </location>
</feature>
<dbReference type="GO" id="GO:0003677">
    <property type="term" value="F:DNA binding"/>
    <property type="evidence" value="ECO:0007669"/>
    <property type="project" value="InterPro"/>
</dbReference>